<comment type="caution">
    <text evidence="1">The sequence shown here is derived from an EMBL/GenBank/DDBJ whole genome shotgun (WGS) entry which is preliminary data.</text>
</comment>
<dbReference type="Proteomes" id="UP000295606">
    <property type="component" value="Unassembled WGS sequence"/>
</dbReference>
<dbReference type="AlphaFoldDB" id="A0A4R5KW24"/>
<gene>
    <name evidence="1" type="ORF">E1N52_43240</name>
</gene>
<protein>
    <submittedName>
        <fullName evidence="1">Uncharacterized protein</fullName>
    </submittedName>
</protein>
<dbReference type="OrthoDB" id="418728at2"/>
<sequence>MSNLRYAMIPVDHDMAVKKGWGKLPLPSPVEALEAAIQGRGSVLRTDQDPAPAAATDNVKTTLLYFEVSL</sequence>
<organism evidence="1 2">
    <name type="scientific">Paraburkholderia guartelaensis</name>
    <dbReference type="NCBI Taxonomy" id="2546446"/>
    <lineage>
        <taxon>Bacteria</taxon>
        <taxon>Pseudomonadati</taxon>
        <taxon>Pseudomonadota</taxon>
        <taxon>Betaproteobacteria</taxon>
        <taxon>Burkholderiales</taxon>
        <taxon>Burkholderiaceae</taxon>
        <taxon>Paraburkholderia</taxon>
    </lineage>
</organism>
<name>A0A4R5KW24_9BURK</name>
<evidence type="ECO:0000313" key="1">
    <source>
        <dbReference type="EMBL" id="TDF99170.1"/>
    </source>
</evidence>
<proteinExistence type="predicted"/>
<dbReference type="RefSeq" id="WP_133191187.1">
    <property type="nucleotide sequence ID" value="NZ_SMOD01000120.1"/>
</dbReference>
<reference evidence="1 2" key="1">
    <citation type="submission" date="2019-03" db="EMBL/GenBank/DDBJ databases">
        <title>Paraburkholderia sp. isolated from native Mimosa gymnas in Guartela State Park, Brazil.</title>
        <authorList>
            <person name="Paulitsch F."/>
            <person name="Hungria M."/>
            <person name="Delamuta J.R.M."/>
            <person name="Ribeiro R.A."/>
            <person name="Dall'Agnol R."/>
            <person name="Silva J.S.B."/>
        </authorList>
    </citation>
    <scope>NUCLEOTIDE SEQUENCE [LARGE SCALE GENOMIC DNA]</scope>
    <source>
        <strain evidence="1 2">CNPSo 3008</strain>
    </source>
</reference>
<accession>A0A4R5KW24</accession>
<dbReference type="EMBL" id="SMOD01000120">
    <property type="protein sequence ID" value="TDF99170.1"/>
    <property type="molecule type" value="Genomic_DNA"/>
</dbReference>
<evidence type="ECO:0000313" key="2">
    <source>
        <dbReference type="Proteomes" id="UP000295606"/>
    </source>
</evidence>